<gene>
    <name evidence="1" type="ORF">dnm_072820</name>
</gene>
<evidence type="ECO:0000313" key="2">
    <source>
        <dbReference type="Proteomes" id="UP000663722"/>
    </source>
</evidence>
<dbReference type="EMBL" id="CP061800">
    <property type="protein sequence ID" value="QTA91218.1"/>
    <property type="molecule type" value="Genomic_DNA"/>
</dbReference>
<reference evidence="1" key="1">
    <citation type="journal article" date="2021" name="Microb. Physiol.">
        <title>Proteogenomic Insights into the Physiology of Marine, Sulfate-Reducing, Filamentous Desulfonema limicola and Desulfonema magnum.</title>
        <authorList>
            <person name="Schnaars V."/>
            <person name="Wohlbrand L."/>
            <person name="Scheve S."/>
            <person name="Hinrichs C."/>
            <person name="Reinhardt R."/>
            <person name="Rabus R."/>
        </authorList>
    </citation>
    <scope>NUCLEOTIDE SEQUENCE</scope>
    <source>
        <strain evidence="1">4be13</strain>
    </source>
</reference>
<name>A0A975BTL8_9BACT</name>
<dbReference type="Proteomes" id="UP000663722">
    <property type="component" value="Chromosome"/>
</dbReference>
<sequence length="50" mass="6094">MRYCETLSDFENYLIVLLILRNIRAGRILKNKRKSCLMKHRRRTRASTVR</sequence>
<organism evidence="1 2">
    <name type="scientific">Desulfonema magnum</name>
    <dbReference type="NCBI Taxonomy" id="45655"/>
    <lineage>
        <taxon>Bacteria</taxon>
        <taxon>Pseudomonadati</taxon>
        <taxon>Thermodesulfobacteriota</taxon>
        <taxon>Desulfobacteria</taxon>
        <taxon>Desulfobacterales</taxon>
        <taxon>Desulfococcaceae</taxon>
        <taxon>Desulfonema</taxon>
    </lineage>
</organism>
<accession>A0A975BTL8</accession>
<evidence type="ECO:0000313" key="1">
    <source>
        <dbReference type="EMBL" id="QTA91218.1"/>
    </source>
</evidence>
<dbReference type="KEGG" id="dmm:dnm_072820"/>
<protein>
    <submittedName>
        <fullName evidence="1">Uncharacterized protein</fullName>
    </submittedName>
</protein>
<dbReference type="AlphaFoldDB" id="A0A975BTL8"/>
<proteinExistence type="predicted"/>
<keyword evidence="2" id="KW-1185">Reference proteome</keyword>